<reference evidence="7" key="1">
    <citation type="submission" date="2020-12" db="EMBL/GenBank/DDBJ databases">
        <title>Taurinivorans muris gen. nov., sp. nov., fundamental and realized metabolic niche of a ubiquitous sulfidogenic bacterium in the murine intestine.</title>
        <authorList>
            <person name="Ye H."/>
            <person name="Hanson B.T."/>
            <person name="Loy A."/>
        </authorList>
    </citation>
    <scope>NUCLEOTIDE SEQUENCE</scope>
    <source>
        <strain evidence="7">LT0009</strain>
    </source>
</reference>
<keyword evidence="6" id="KW-0175">Coiled coil</keyword>
<evidence type="ECO:0000256" key="1">
    <source>
        <dbReference type="ARBA" id="ARBA00009054"/>
    </source>
</evidence>
<organism evidence="7 8">
    <name type="scientific">Taurinivorans muris</name>
    <dbReference type="NCBI Taxonomy" id="2787751"/>
    <lineage>
        <taxon>Bacteria</taxon>
        <taxon>Pseudomonadati</taxon>
        <taxon>Thermodesulfobacteriota</taxon>
        <taxon>Desulfovibrionia</taxon>
        <taxon>Desulfovibrionales</taxon>
        <taxon>Desulfovibrionaceae</taxon>
        <taxon>Taurinivorans</taxon>
    </lineage>
</organism>
<dbReference type="RefSeq" id="WP_334315182.1">
    <property type="nucleotide sequence ID" value="NZ_CP065938.1"/>
</dbReference>
<dbReference type="InterPro" id="IPR009012">
    <property type="entry name" value="GrpE_head"/>
</dbReference>
<evidence type="ECO:0000256" key="4">
    <source>
        <dbReference type="RuleBase" id="RU000639"/>
    </source>
</evidence>
<comment type="subcellular location">
    <subcellularLocation>
        <location evidence="3">Cytoplasm</location>
    </subcellularLocation>
</comment>
<dbReference type="PROSITE" id="PS01071">
    <property type="entry name" value="GRPE"/>
    <property type="match status" value="1"/>
</dbReference>
<dbReference type="InterPro" id="IPR013805">
    <property type="entry name" value="GrpE_CC"/>
</dbReference>
<dbReference type="Proteomes" id="UP001058120">
    <property type="component" value="Chromosome"/>
</dbReference>
<proteinExistence type="inferred from homology"/>
<evidence type="ECO:0000313" key="7">
    <source>
        <dbReference type="EMBL" id="UWX05597.1"/>
    </source>
</evidence>
<keyword evidence="8" id="KW-1185">Reference proteome</keyword>
<dbReference type="NCBIfam" id="NF010738">
    <property type="entry name" value="PRK14140.1"/>
    <property type="match status" value="1"/>
</dbReference>
<keyword evidence="2 3" id="KW-0143">Chaperone</keyword>
<protein>
    <recommendedName>
        <fullName evidence="3 4">Protein GrpE</fullName>
    </recommendedName>
    <alternativeName>
        <fullName evidence="3">HSP-70 cofactor</fullName>
    </alternativeName>
</protein>
<dbReference type="HAMAP" id="MF_01151">
    <property type="entry name" value="GrpE"/>
    <property type="match status" value="1"/>
</dbReference>
<dbReference type="PANTHER" id="PTHR21237">
    <property type="entry name" value="GRPE PROTEIN"/>
    <property type="match status" value="1"/>
</dbReference>
<dbReference type="CDD" id="cd00446">
    <property type="entry name" value="GrpE"/>
    <property type="match status" value="1"/>
</dbReference>
<dbReference type="Gene3D" id="3.90.20.20">
    <property type="match status" value="1"/>
</dbReference>
<dbReference type="Gene3D" id="2.30.22.10">
    <property type="entry name" value="Head domain of nucleotide exchange factor GrpE"/>
    <property type="match status" value="1"/>
</dbReference>
<dbReference type="InterPro" id="IPR000740">
    <property type="entry name" value="GrpE"/>
</dbReference>
<comment type="function">
    <text evidence="3 4">Participates actively in the response to hyperosmotic and heat shock by preventing the aggregation of stress-denatured proteins, in association with DnaK and GrpE. It is the nucleotide exchange factor for DnaK and may function as a thermosensor. Unfolded proteins bind initially to DnaJ; upon interaction with the DnaJ-bound protein, DnaK hydrolyzes its bound ATP, resulting in the formation of a stable complex. GrpE releases ADP from DnaK; ATP binding to DnaK triggers the release of the substrate protein, thus completing the reaction cycle. Several rounds of ATP-dependent interactions between DnaJ, DnaK and GrpE are required for fully efficient folding.</text>
</comment>
<gene>
    <name evidence="3 7" type="primary">grpE</name>
    <name evidence="7" type="ORF">JBF11_09145</name>
</gene>
<dbReference type="PANTHER" id="PTHR21237:SF23">
    <property type="entry name" value="GRPE PROTEIN HOMOLOG, MITOCHONDRIAL"/>
    <property type="match status" value="1"/>
</dbReference>
<dbReference type="Pfam" id="PF01025">
    <property type="entry name" value="GrpE"/>
    <property type="match status" value="1"/>
</dbReference>
<keyword evidence="3" id="KW-0963">Cytoplasm</keyword>
<dbReference type="SUPFAM" id="SSF58014">
    <property type="entry name" value="Coiled-coil domain of nucleotide exchange factor GrpE"/>
    <property type="match status" value="1"/>
</dbReference>
<evidence type="ECO:0000256" key="3">
    <source>
        <dbReference type="HAMAP-Rule" id="MF_01151"/>
    </source>
</evidence>
<evidence type="ECO:0000256" key="2">
    <source>
        <dbReference type="ARBA" id="ARBA00023186"/>
    </source>
</evidence>
<dbReference type="EMBL" id="CP065938">
    <property type="protein sequence ID" value="UWX05597.1"/>
    <property type="molecule type" value="Genomic_DNA"/>
</dbReference>
<evidence type="ECO:0000313" key="8">
    <source>
        <dbReference type="Proteomes" id="UP001058120"/>
    </source>
</evidence>
<feature type="coiled-coil region" evidence="6">
    <location>
        <begin position="49"/>
        <end position="83"/>
    </location>
</feature>
<comment type="similarity">
    <text evidence="1 3 5">Belongs to the GrpE family.</text>
</comment>
<comment type="subunit">
    <text evidence="3">Homodimer.</text>
</comment>
<evidence type="ECO:0000256" key="6">
    <source>
        <dbReference type="SAM" id="Coils"/>
    </source>
</evidence>
<sequence>MSKKHLHKNTEEYNEEFCEENYTECENTEKIALNPEDCKALVCPDCTIFKEAEDTRIRALAEMENFKKRLQKEKDEQMAYAAESVLADLLPTLDNLDLALQYGSKNEACKDTIMGVEMTKKLLLDAVKKHGLEPVGTVGEAFNPEFHEAIAQAEHAEIPEGHLIAVMQKGYVLKGRLLRSAKVTVCKAQNASNFDTTV</sequence>
<accession>A0ABY5Y0B1</accession>
<dbReference type="PRINTS" id="PR00773">
    <property type="entry name" value="GRPEPROTEIN"/>
</dbReference>
<evidence type="ECO:0000256" key="5">
    <source>
        <dbReference type="RuleBase" id="RU004478"/>
    </source>
</evidence>
<dbReference type="SUPFAM" id="SSF51064">
    <property type="entry name" value="Head domain of nucleotide exchange factor GrpE"/>
    <property type="match status" value="1"/>
</dbReference>
<keyword evidence="3 4" id="KW-0346">Stress response</keyword>
<name>A0ABY5Y0B1_9BACT</name>